<dbReference type="GO" id="GO:0005737">
    <property type="term" value="C:cytoplasm"/>
    <property type="evidence" value="ECO:0007669"/>
    <property type="project" value="TreeGrafter"/>
</dbReference>
<dbReference type="InterPro" id="IPR003462">
    <property type="entry name" value="ODC_Mu_crystall"/>
</dbReference>
<dbReference type="AlphaFoldDB" id="A0A5S4G456"/>
<gene>
    <name evidence="1" type="ORF">ETD85_37990</name>
</gene>
<dbReference type="RefSeq" id="WP_138694667.1">
    <property type="nucleotide sequence ID" value="NZ_JBHSAZ010000099.1"/>
</dbReference>
<dbReference type="Pfam" id="PF02423">
    <property type="entry name" value="OCD_Mu_crystall"/>
    <property type="match status" value="1"/>
</dbReference>
<dbReference type="EMBL" id="VCKX01000159">
    <property type="protein sequence ID" value="TMR27768.1"/>
    <property type="molecule type" value="Genomic_DNA"/>
</dbReference>
<dbReference type="PANTHER" id="PTHR13812">
    <property type="entry name" value="KETIMINE REDUCTASE MU-CRYSTALLIN"/>
    <property type="match status" value="1"/>
</dbReference>
<name>A0A5S4G456_9ACTN</name>
<dbReference type="InterPro" id="IPR036291">
    <property type="entry name" value="NAD(P)-bd_dom_sf"/>
</dbReference>
<keyword evidence="2" id="KW-1185">Reference proteome</keyword>
<dbReference type="Gene3D" id="3.30.1780.10">
    <property type="entry name" value="ornithine cyclodeaminase, domain 1"/>
    <property type="match status" value="1"/>
</dbReference>
<reference evidence="1 2" key="1">
    <citation type="submission" date="2019-05" db="EMBL/GenBank/DDBJ databases">
        <title>Draft genome sequence of Nonomuraea zeae DSM 100528.</title>
        <authorList>
            <person name="Saricaoglu S."/>
            <person name="Isik K."/>
        </authorList>
    </citation>
    <scope>NUCLEOTIDE SEQUENCE [LARGE SCALE GENOMIC DNA]</scope>
    <source>
        <strain evidence="1 2">DSM 100528</strain>
    </source>
</reference>
<dbReference type="InterPro" id="IPR023401">
    <property type="entry name" value="ODC_N"/>
</dbReference>
<organism evidence="1 2">
    <name type="scientific">Nonomuraea zeae</name>
    <dbReference type="NCBI Taxonomy" id="1642303"/>
    <lineage>
        <taxon>Bacteria</taxon>
        <taxon>Bacillati</taxon>
        <taxon>Actinomycetota</taxon>
        <taxon>Actinomycetes</taxon>
        <taxon>Streptosporangiales</taxon>
        <taxon>Streptosporangiaceae</taxon>
        <taxon>Nonomuraea</taxon>
    </lineage>
</organism>
<protein>
    <submittedName>
        <fullName evidence="1">Ornithine cyclodeaminase family protein</fullName>
    </submittedName>
</protein>
<dbReference type="PIRSF" id="PIRSF001439">
    <property type="entry name" value="CryM"/>
    <property type="match status" value="1"/>
</dbReference>
<dbReference type="Proteomes" id="UP000306628">
    <property type="component" value="Unassembled WGS sequence"/>
</dbReference>
<dbReference type="Gene3D" id="3.40.50.720">
    <property type="entry name" value="NAD(P)-binding Rossmann-like Domain"/>
    <property type="match status" value="1"/>
</dbReference>
<dbReference type="SUPFAM" id="SSF51735">
    <property type="entry name" value="NAD(P)-binding Rossmann-fold domains"/>
    <property type="match status" value="1"/>
</dbReference>
<dbReference type="OrthoDB" id="3814544at2"/>
<comment type="caution">
    <text evidence="1">The sequence shown here is derived from an EMBL/GenBank/DDBJ whole genome shotgun (WGS) entry which is preliminary data.</text>
</comment>
<accession>A0A5S4G456</accession>
<proteinExistence type="predicted"/>
<evidence type="ECO:0000313" key="2">
    <source>
        <dbReference type="Proteomes" id="UP000306628"/>
    </source>
</evidence>
<evidence type="ECO:0000313" key="1">
    <source>
        <dbReference type="EMBL" id="TMR27768.1"/>
    </source>
</evidence>
<dbReference type="PANTHER" id="PTHR13812:SF19">
    <property type="entry name" value="KETIMINE REDUCTASE MU-CRYSTALLIN"/>
    <property type="match status" value="1"/>
</dbReference>
<sequence>MRVLMADEVTAALSLWELIDAIEQSFREHASGVLPGPERLDSYLEDGEFHVKAGHSSGFFAVKANSAFFGNPPQRPAIQGVLLLFDSSTGEPIAALHSGTVTALRTAAASAVAAKLLAPQDSDTLGVLGAGEQAWQHARALTAVRPVQLVRVWARRPDAGQALAARIRDELGMACETVDSAQAAARSSMVATCTPSSSPLLQAGDLLAGSFVAAVGADSAYKQELSGELTASCAVVPDLLEQALAVGELHHAVGRGVMASADVLGELGELLTASDPSALAAKARGRSILFDSTGTGFEDAAAAAMAVRVAAS</sequence>